<reference evidence="1 2" key="1">
    <citation type="submission" date="2023-07" db="EMBL/GenBank/DDBJ databases">
        <title>Genomic Encyclopedia of Type Strains, Phase IV (KMG-IV): sequencing the most valuable type-strain genomes for metagenomic binning, comparative biology and taxonomic classification.</title>
        <authorList>
            <person name="Goeker M."/>
        </authorList>
    </citation>
    <scope>NUCLEOTIDE SEQUENCE [LARGE SCALE GENOMIC DNA]</scope>
    <source>
        <strain evidence="1 2">DSM 45903</strain>
    </source>
</reference>
<protein>
    <submittedName>
        <fullName evidence="1">Uncharacterized protein</fullName>
    </submittedName>
</protein>
<accession>A0ABU1ILL1</accession>
<dbReference type="EMBL" id="JAVDQG010000003">
    <property type="protein sequence ID" value="MDR6225672.1"/>
    <property type="molecule type" value="Genomic_DNA"/>
</dbReference>
<dbReference type="Proteomes" id="UP001185012">
    <property type="component" value="Unassembled WGS sequence"/>
</dbReference>
<evidence type="ECO:0000313" key="1">
    <source>
        <dbReference type="EMBL" id="MDR6225672.1"/>
    </source>
</evidence>
<gene>
    <name evidence="1" type="ORF">JOE21_001670</name>
</gene>
<organism evidence="1 2">
    <name type="scientific">Desmospora profundinema</name>
    <dbReference type="NCBI Taxonomy" id="1571184"/>
    <lineage>
        <taxon>Bacteria</taxon>
        <taxon>Bacillati</taxon>
        <taxon>Bacillota</taxon>
        <taxon>Bacilli</taxon>
        <taxon>Bacillales</taxon>
        <taxon>Thermoactinomycetaceae</taxon>
        <taxon>Desmospora</taxon>
    </lineage>
</organism>
<comment type="caution">
    <text evidence="1">The sequence shown here is derived from an EMBL/GenBank/DDBJ whole genome shotgun (WGS) entry which is preliminary data.</text>
</comment>
<evidence type="ECO:0000313" key="2">
    <source>
        <dbReference type="Proteomes" id="UP001185012"/>
    </source>
</evidence>
<name>A0ABU1ILL1_9BACL</name>
<sequence>MAFGAPLRFLQRNELYRPGISPYGFTRQALVLQLCL</sequence>
<proteinExistence type="predicted"/>
<keyword evidence="2" id="KW-1185">Reference proteome</keyword>